<dbReference type="Pfam" id="PF22922">
    <property type="entry name" value="GAF_NLP"/>
    <property type="match status" value="1"/>
</dbReference>
<dbReference type="PROSITE" id="PS51519">
    <property type="entry name" value="RWP_RK"/>
    <property type="match status" value="1"/>
</dbReference>
<feature type="non-terminal residue" evidence="7">
    <location>
        <position position="469"/>
    </location>
</feature>
<dbReference type="Proteomes" id="UP000015453">
    <property type="component" value="Unassembled WGS sequence"/>
</dbReference>
<keyword evidence="1" id="KW-0805">Transcription regulation</keyword>
<feature type="region of interest" description="Disordered" evidence="5">
    <location>
        <begin position="383"/>
        <end position="403"/>
    </location>
</feature>
<keyword evidence="3" id="KW-0804">Transcription</keyword>
<evidence type="ECO:0000313" key="7">
    <source>
        <dbReference type="EMBL" id="EPS63477.1"/>
    </source>
</evidence>
<evidence type="ECO:0000256" key="5">
    <source>
        <dbReference type="SAM" id="MobiDB-lite"/>
    </source>
</evidence>
<evidence type="ECO:0000313" key="8">
    <source>
        <dbReference type="Proteomes" id="UP000015453"/>
    </source>
</evidence>
<gene>
    <name evidence="7" type="ORF">M569_11304</name>
</gene>
<dbReference type="GO" id="GO:0003700">
    <property type="term" value="F:DNA-binding transcription factor activity"/>
    <property type="evidence" value="ECO:0007669"/>
    <property type="project" value="InterPro"/>
</dbReference>
<feature type="non-terminal residue" evidence="7">
    <location>
        <position position="1"/>
    </location>
</feature>
<organism evidence="7 8">
    <name type="scientific">Genlisea aurea</name>
    <dbReference type="NCBI Taxonomy" id="192259"/>
    <lineage>
        <taxon>Eukaryota</taxon>
        <taxon>Viridiplantae</taxon>
        <taxon>Streptophyta</taxon>
        <taxon>Embryophyta</taxon>
        <taxon>Tracheophyta</taxon>
        <taxon>Spermatophyta</taxon>
        <taxon>Magnoliopsida</taxon>
        <taxon>eudicotyledons</taxon>
        <taxon>Gunneridae</taxon>
        <taxon>Pentapetalae</taxon>
        <taxon>asterids</taxon>
        <taxon>lamiids</taxon>
        <taxon>Lamiales</taxon>
        <taxon>Lentibulariaceae</taxon>
        <taxon>Genlisea</taxon>
    </lineage>
</organism>
<evidence type="ECO:0000256" key="1">
    <source>
        <dbReference type="ARBA" id="ARBA00023015"/>
    </source>
</evidence>
<dbReference type="AlphaFoldDB" id="S8DUB8"/>
<accession>S8DUB8</accession>
<dbReference type="OrthoDB" id="6270329at2759"/>
<dbReference type="GO" id="GO:0003677">
    <property type="term" value="F:DNA binding"/>
    <property type="evidence" value="ECO:0007669"/>
    <property type="project" value="UniProtKB-KW"/>
</dbReference>
<dbReference type="InterPro" id="IPR003035">
    <property type="entry name" value="RWP-RK_dom"/>
</dbReference>
<proteinExistence type="predicted"/>
<feature type="compositionally biased region" description="Basic and acidic residues" evidence="5">
    <location>
        <begin position="393"/>
        <end position="403"/>
    </location>
</feature>
<comment type="caution">
    <text evidence="7">The sequence shown here is derived from an EMBL/GenBank/DDBJ whole genome shotgun (WGS) entry which is preliminary data.</text>
</comment>
<dbReference type="InterPro" id="IPR055081">
    <property type="entry name" value="NLP1-9_GAF"/>
</dbReference>
<dbReference type="EMBL" id="AUSU01005458">
    <property type="protein sequence ID" value="EPS63477.1"/>
    <property type="molecule type" value="Genomic_DNA"/>
</dbReference>
<name>S8DUB8_9LAMI</name>
<keyword evidence="8" id="KW-1185">Reference proteome</keyword>
<keyword evidence="4" id="KW-0539">Nucleus</keyword>
<feature type="domain" description="RWP-RK" evidence="6">
    <location>
        <begin position="387"/>
        <end position="469"/>
    </location>
</feature>
<evidence type="ECO:0000259" key="6">
    <source>
        <dbReference type="PROSITE" id="PS51519"/>
    </source>
</evidence>
<dbReference type="InterPro" id="IPR045012">
    <property type="entry name" value="NLP"/>
</dbReference>
<evidence type="ECO:0000256" key="3">
    <source>
        <dbReference type="ARBA" id="ARBA00023163"/>
    </source>
</evidence>
<dbReference type="PANTHER" id="PTHR32002:SF41">
    <property type="entry name" value="PROTEIN NLP8"/>
    <property type="match status" value="1"/>
</dbReference>
<reference evidence="7 8" key="1">
    <citation type="journal article" date="2013" name="BMC Genomics">
        <title>The miniature genome of a carnivorous plant Genlisea aurea contains a low number of genes and short non-coding sequences.</title>
        <authorList>
            <person name="Leushkin E.V."/>
            <person name="Sutormin R.A."/>
            <person name="Nabieva E.R."/>
            <person name="Penin A.A."/>
            <person name="Kondrashov A.S."/>
            <person name="Logacheva M.D."/>
        </authorList>
    </citation>
    <scope>NUCLEOTIDE SEQUENCE [LARGE SCALE GENOMIC DNA]</scope>
</reference>
<dbReference type="PANTHER" id="PTHR32002">
    <property type="entry name" value="PROTEIN NLP8"/>
    <property type="match status" value="1"/>
</dbReference>
<evidence type="ECO:0000256" key="2">
    <source>
        <dbReference type="ARBA" id="ARBA00023125"/>
    </source>
</evidence>
<sequence length="469" mass="52530">NDGDVINGSIIPRHPKTSLSEKMLTALHLFKENTGGSLLLQVWVPIKNGDQYVLSTSDQPYLLDQTLSGYREVSRSFTFSVESRPGGFLGLPGRVFTSKFPEWTSNLMYYTESEYLRVQYAADHKVRGSIALPVFDLNSPDSSCCAVLELVTMKEKSNFDSEIENLCRVLQAVNLRSRAPPRLLPQSLSNSQRVALSEISDVLRAVCHAHRLPLALTWIPCSLKEDSGDGVIELRPKRWSGVGKLCVEDTACYVYDKTMKGFVHACSEHYLEAGQGVVGKALQSNRPFFYPDLKEYHINEYPLVHHARKFGLNAAVAIRLRSTHTGSDDYVLEFFLPSDATGSAEQQHLLNNISGTMQRICRSLRTVSDDELLLMDVSQLNTNPPYQQVGPEKQSEKKRNTGEKHVSLSVLQQYFSGSLKDAARSLGVCPTTLKRICRQHGIARWPSRKINKVNRSLRKLQSVLDSVQG</sequence>
<keyword evidence="2" id="KW-0238">DNA-binding</keyword>
<dbReference type="Pfam" id="PF02042">
    <property type="entry name" value="RWP-RK"/>
    <property type="match status" value="1"/>
</dbReference>
<evidence type="ECO:0000256" key="4">
    <source>
        <dbReference type="ARBA" id="ARBA00023242"/>
    </source>
</evidence>
<protein>
    <recommendedName>
        <fullName evidence="6">RWP-RK domain-containing protein</fullName>
    </recommendedName>
</protein>